<keyword evidence="4 10" id="KW-0812">Transmembrane</keyword>
<comment type="subcellular location">
    <subcellularLocation>
        <location evidence="1">Membrane</location>
        <topology evidence="1">Multi-pass membrane protein</topology>
    </subcellularLocation>
</comment>
<comment type="caution">
    <text evidence="11">The sequence shown here is derived from an EMBL/GenBank/DDBJ whole genome shotgun (WGS) entry which is preliminary data.</text>
</comment>
<dbReference type="CDD" id="cd06857">
    <property type="entry name" value="SLC5-6-like_sbd"/>
    <property type="match status" value="1"/>
</dbReference>
<keyword evidence="7 10" id="KW-0472">Membrane</keyword>
<dbReference type="PANTHER" id="PTHR11616">
    <property type="entry name" value="SODIUM/CHLORIDE DEPENDENT TRANSPORTER"/>
    <property type="match status" value="1"/>
</dbReference>
<feature type="transmembrane region" description="Helical" evidence="10">
    <location>
        <begin position="505"/>
        <end position="522"/>
    </location>
</feature>
<feature type="transmembrane region" description="Helical" evidence="10">
    <location>
        <begin position="294"/>
        <end position="313"/>
    </location>
</feature>
<feature type="binding site" evidence="8">
    <location>
        <position position="479"/>
    </location>
    <ligand>
        <name>Na(+)</name>
        <dbReference type="ChEBI" id="CHEBI:29101"/>
        <label>1</label>
    </ligand>
</feature>
<keyword evidence="6 10" id="KW-1133">Transmembrane helix</keyword>
<evidence type="ECO:0000256" key="7">
    <source>
        <dbReference type="ARBA" id="ARBA00023136"/>
    </source>
</evidence>
<protein>
    <submittedName>
        <fullName evidence="11">Uncharacterized protein</fullName>
    </submittedName>
</protein>
<feature type="transmembrane region" description="Helical" evidence="10">
    <location>
        <begin position="575"/>
        <end position="597"/>
    </location>
</feature>
<accession>A0ABD1FFW8</accession>
<keyword evidence="8" id="KW-0479">Metal-binding</keyword>
<organism evidence="11 12">
    <name type="scientific">Hypothenemus hampei</name>
    <name type="common">Coffee berry borer</name>
    <dbReference type="NCBI Taxonomy" id="57062"/>
    <lineage>
        <taxon>Eukaryota</taxon>
        <taxon>Metazoa</taxon>
        <taxon>Ecdysozoa</taxon>
        <taxon>Arthropoda</taxon>
        <taxon>Hexapoda</taxon>
        <taxon>Insecta</taxon>
        <taxon>Pterygota</taxon>
        <taxon>Neoptera</taxon>
        <taxon>Endopterygota</taxon>
        <taxon>Coleoptera</taxon>
        <taxon>Polyphaga</taxon>
        <taxon>Cucujiformia</taxon>
        <taxon>Curculionidae</taxon>
        <taxon>Scolytinae</taxon>
        <taxon>Hypothenemus</taxon>
    </lineage>
</organism>
<feature type="region of interest" description="Disordered" evidence="9">
    <location>
        <begin position="104"/>
        <end position="123"/>
    </location>
</feature>
<evidence type="ECO:0000256" key="6">
    <source>
        <dbReference type="ARBA" id="ARBA00022989"/>
    </source>
</evidence>
<feature type="binding site" evidence="8">
    <location>
        <position position="155"/>
    </location>
    <ligand>
        <name>Na(+)</name>
        <dbReference type="ChEBI" id="CHEBI:29101"/>
        <label>1</label>
    </ligand>
</feature>
<keyword evidence="3" id="KW-0813">Transport</keyword>
<dbReference type="GO" id="GO:0015293">
    <property type="term" value="F:symporter activity"/>
    <property type="evidence" value="ECO:0007669"/>
    <property type="project" value="UniProtKB-KW"/>
</dbReference>
<dbReference type="EMBL" id="JBDJPC010000001">
    <property type="protein sequence ID" value="KAL1517046.1"/>
    <property type="molecule type" value="Genomic_DNA"/>
</dbReference>
<feature type="compositionally biased region" description="Polar residues" evidence="9">
    <location>
        <begin position="36"/>
        <end position="61"/>
    </location>
</feature>
<feature type="transmembrane region" description="Helical" evidence="10">
    <location>
        <begin position="174"/>
        <end position="198"/>
    </location>
</feature>
<dbReference type="Proteomes" id="UP001566132">
    <property type="component" value="Unassembled WGS sequence"/>
</dbReference>
<evidence type="ECO:0000256" key="1">
    <source>
        <dbReference type="ARBA" id="ARBA00004141"/>
    </source>
</evidence>
<feature type="compositionally biased region" description="Low complexity" evidence="9">
    <location>
        <begin position="767"/>
        <end position="776"/>
    </location>
</feature>
<sequence length="842" mass="95417">MKESWGTSQVTPRLSDGHPTAKKWTVTDTLRRKSNLTHSPSLRAMQNYNDLPIDRTSSSMENPGFETDYQYQYYVNPDYNSVEFDASNRNAEYDYPTITSRTSLKTSHSFRSETNSNTDPHEMGSSVKLVTAKVEMSCKTWCTHLSTIISIISMAAGFGALYRLPQTALIRGGLPFLSVHAFLSVVVGLPLLFLELGIGQIAQEGFIKSWRVVPFFKGIGYVKLLAGCLLSVYYPLYIGLNFFYLIWILKGPVPFNECANGVIITEQGYEARTKSGQECIRTTFLQSPFDDPSYYGIYAALLFFVWIIIMFMCLKRTKSYISSLIVLFVPTMACYIALTTKSIILEAELGALSRLCHNADWSELKNAEVWYFAIIQVLFSTNVGFGSFITNAGIALKKVNPLWTSLGYILTNVVLGSGSLIITTILTGGAANNTIQESGEVAEVQLFTMIYNAMANQNHAFKYWMIATYLLFIFAGFISMATLSYTLLKAIHGHERLKLKWRQKCLIFSFTGFMLGCMVLLRKDFDLVHLLDHYIVGNLILICAAMEVLTLTVFYGANKLKSDFEFVLGQILPKFWLGLWWLIPLGLTGLFLWGLATLKLEGIHKDDPIWLYAIGWAVVLTAFIFIFVLGFFVSRTRDGYTVCDRLKASLEPSHDWGPKDPMQRYNWVQWNSKNQSGERDFTLKRRGTKEYTKTIKKKAKREISELSAMGLPGTYFNNKTSVNNNNSKSSNNGYSKTYTVYNESQSDSLEPQIPPKRHHHHHHHHINNNNNNNNNNRSSLPVSKRAPSDHWSRPFSYPIVTSYEEENSEGYGTFRNKGPYIIDGDIGHVCHRKSDHEAVTEL</sequence>
<feature type="transmembrane region" description="Helical" evidence="10">
    <location>
        <begin position="369"/>
        <end position="394"/>
    </location>
</feature>
<feature type="binding site" evidence="8">
    <location>
        <position position="412"/>
    </location>
    <ligand>
        <name>Na(+)</name>
        <dbReference type="ChEBI" id="CHEBI:29101"/>
        <label>1</label>
    </ligand>
</feature>
<dbReference type="GO" id="GO:0016020">
    <property type="term" value="C:membrane"/>
    <property type="evidence" value="ECO:0007669"/>
    <property type="project" value="UniProtKB-SubCell"/>
</dbReference>
<evidence type="ECO:0000256" key="8">
    <source>
        <dbReference type="PIRSR" id="PIRSR600175-1"/>
    </source>
</evidence>
<feature type="transmembrane region" description="Helical" evidence="10">
    <location>
        <begin position="406"/>
        <end position="426"/>
    </location>
</feature>
<keyword evidence="12" id="KW-1185">Reference proteome</keyword>
<dbReference type="SUPFAM" id="SSF161070">
    <property type="entry name" value="SNF-like"/>
    <property type="match status" value="1"/>
</dbReference>
<comment type="similarity">
    <text evidence="2">Belongs to the sodium:neurotransmitter symporter (SNF) (TC 2.A.22) family.</text>
</comment>
<evidence type="ECO:0000256" key="9">
    <source>
        <dbReference type="SAM" id="MobiDB-lite"/>
    </source>
</evidence>
<dbReference type="InterPro" id="IPR037272">
    <property type="entry name" value="SNS_sf"/>
</dbReference>
<feature type="transmembrane region" description="Helical" evidence="10">
    <location>
        <begin position="219"/>
        <end position="247"/>
    </location>
</feature>
<feature type="compositionally biased region" description="Low complexity" evidence="9">
    <location>
        <begin position="715"/>
        <end position="738"/>
    </location>
</feature>
<feature type="transmembrane region" description="Helical" evidence="10">
    <location>
        <begin position="609"/>
        <end position="632"/>
    </location>
</feature>
<dbReference type="PROSITE" id="PS50267">
    <property type="entry name" value="NA_NEUROTRAN_SYMP_3"/>
    <property type="match status" value="1"/>
</dbReference>
<proteinExistence type="inferred from homology"/>
<evidence type="ECO:0000313" key="11">
    <source>
        <dbReference type="EMBL" id="KAL1517046.1"/>
    </source>
</evidence>
<feature type="region of interest" description="Disordered" evidence="9">
    <location>
        <begin position="715"/>
        <end position="793"/>
    </location>
</feature>
<name>A0ABD1FFW8_HYPHA</name>
<gene>
    <name evidence="11" type="ORF">ABEB36_000862</name>
</gene>
<feature type="transmembrane region" description="Helical" evidence="10">
    <location>
        <begin position="463"/>
        <end position="485"/>
    </location>
</feature>
<feature type="transmembrane region" description="Helical" evidence="10">
    <location>
        <begin position="534"/>
        <end position="555"/>
    </location>
</feature>
<dbReference type="InterPro" id="IPR000175">
    <property type="entry name" value="Na/ntran_symport"/>
</dbReference>
<evidence type="ECO:0000256" key="5">
    <source>
        <dbReference type="ARBA" id="ARBA00022847"/>
    </source>
</evidence>
<keyword evidence="8" id="KW-0915">Sodium</keyword>
<keyword evidence="5" id="KW-0769">Symport</keyword>
<feature type="compositionally biased region" description="Basic residues" evidence="9">
    <location>
        <begin position="755"/>
        <end position="766"/>
    </location>
</feature>
<evidence type="ECO:0000256" key="4">
    <source>
        <dbReference type="ARBA" id="ARBA00022692"/>
    </source>
</evidence>
<evidence type="ECO:0000256" key="2">
    <source>
        <dbReference type="ARBA" id="ARBA00006459"/>
    </source>
</evidence>
<dbReference type="PANTHER" id="PTHR11616:SF240">
    <property type="entry name" value="BLOATED TUBULES, ISOFORM B-RELATED"/>
    <property type="match status" value="1"/>
</dbReference>
<evidence type="ECO:0000313" key="12">
    <source>
        <dbReference type="Proteomes" id="UP001566132"/>
    </source>
</evidence>
<feature type="transmembrane region" description="Helical" evidence="10">
    <location>
        <begin position="141"/>
        <end position="162"/>
    </location>
</feature>
<dbReference type="Pfam" id="PF00209">
    <property type="entry name" value="SNF"/>
    <property type="match status" value="1"/>
</dbReference>
<reference evidence="11 12" key="1">
    <citation type="submission" date="2024-05" db="EMBL/GenBank/DDBJ databases">
        <title>Genetic variation in Jamaican populations of the coffee berry borer (Hypothenemus hampei).</title>
        <authorList>
            <person name="Errbii M."/>
            <person name="Myrie A."/>
        </authorList>
    </citation>
    <scope>NUCLEOTIDE SEQUENCE [LARGE SCALE GENOMIC DNA]</scope>
    <source>
        <strain evidence="11">JA-Hopewell-2020-01-JO</strain>
        <tissue evidence="11">Whole body</tissue>
    </source>
</reference>
<dbReference type="AlphaFoldDB" id="A0ABD1FFW8"/>
<evidence type="ECO:0000256" key="10">
    <source>
        <dbReference type="SAM" id="Phobius"/>
    </source>
</evidence>
<evidence type="ECO:0000256" key="3">
    <source>
        <dbReference type="ARBA" id="ARBA00022448"/>
    </source>
</evidence>
<feature type="compositionally biased region" description="Polar residues" evidence="9">
    <location>
        <begin position="1"/>
        <end position="12"/>
    </location>
</feature>
<feature type="transmembrane region" description="Helical" evidence="10">
    <location>
        <begin position="320"/>
        <end position="338"/>
    </location>
</feature>
<dbReference type="PRINTS" id="PR00176">
    <property type="entry name" value="NANEUSMPORT"/>
</dbReference>
<feature type="compositionally biased region" description="Polar residues" evidence="9">
    <location>
        <begin position="104"/>
        <end position="118"/>
    </location>
</feature>
<feature type="compositionally biased region" description="Polar residues" evidence="9">
    <location>
        <begin position="739"/>
        <end position="749"/>
    </location>
</feature>
<feature type="binding site" evidence="8">
    <location>
        <position position="380"/>
    </location>
    <ligand>
        <name>Na(+)</name>
        <dbReference type="ChEBI" id="CHEBI:29101"/>
        <label>1</label>
    </ligand>
</feature>
<feature type="region of interest" description="Disordered" evidence="9">
    <location>
        <begin position="1"/>
        <end position="63"/>
    </location>
</feature>